<reference evidence="1 2" key="2">
    <citation type="journal article" date="2013" name="Genome Announc.">
        <title>Draft Genome Sequence of Methylobacterium mesophilicum Strain SR1.6/6, Isolated from Citrus sinensis.</title>
        <authorList>
            <person name="Marinho Almeida D."/>
            <person name="Dini-Andreote F."/>
            <person name="Camargo Neves A.A."/>
            <person name="Juca Ramos R.T."/>
            <person name="Andreote F.D."/>
            <person name="Carneiro A.R."/>
            <person name="Oliveira de Souza Lima A."/>
            <person name="Caracciolo Gomes de Sa P.H."/>
            <person name="Ribeiro Barbosa M.S."/>
            <person name="Araujo W.L."/>
            <person name="Silva A."/>
        </authorList>
    </citation>
    <scope>NUCLEOTIDE SEQUENCE [LARGE SCALE GENOMIC DNA]</scope>
    <source>
        <strain evidence="1 2">SR1.6/6</strain>
    </source>
</reference>
<evidence type="ECO:0000313" key="2">
    <source>
        <dbReference type="Proteomes" id="UP000012488"/>
    </source>
</evidence>
<name>A0A6B9FIA6_9HYPH</name>
<evidence type="ECO:0000313" key="1">
    <source>
        <dbReference type="EMBL" id="QGY01506.1"/>
    </source>
</evidence>
<protein>
    <submittedName>
        <fullName evidence="1">Uncharacterized protein</fullName>
    </submittedName>
</protein>
<accession>A0A6B9FIA6</accession>
<reference evidence="1 2" key="1">
    <citation type="journal article" date="2012" name="Genet. Mol. Biol.">
        <title>Analysis of 16S rRNA and mxaF genes revealing insights into Methylobacterium niche-specific plant association.</title>
        <authorList>
            <person name="Dourado M.N."/>
            <person name="Andreote F.D."/>
            <person name="Dini-Andreote F."/>
            <person name="Conti R."/>
            <person name="Araujo J.M."/>
            <person name="Araujo W.L."/>
        </authorList>
    </citation>
    <scope>NUCLEOTIDE SEQUENCE [LARGE SCALE GENOMIC DNA]</scope>
    <source>
        <strain evidence="1 2">SR1.6/6</strain>
    </source>
</reference>
<organism evidence="1 2">
    <name type="scientific">Methylobacterium mesophilicum SR1.6/6</name>
    <dbReference type="NCBI Taxonomy" id="908290"/>
    <lineage>
        <taxon>Bacteria</taxon>
        <taxon>Pseudomonadati</taxon>
        <taxon>Pseudomonadota</taxon>
        <taxon>Alphaproteobacteria</taxon>
        <taxon>Hyphomicrobiales</taxon>
        <taxon>Methylobacteriaceae</taxon>
        <taxon>Methylobacterium</taxon>
    </lineage>
</organism>
<proteinExistence type="predicted"/>
<dbReference type="KEGG" id="mmes:MMSR116_06000"/>
<gene>
    <name evidence="1" type="ORF">MMSR116_06000</name>
</gene>
<sequence>MRVISETSPQLARADGDRHADALTEACLDLNEARQRCAVATSANAATLARLARVAQEAAAHALRAYRTAAGDTL</sequence>
<dbReference type="Proteomes" id="UP000012488">
    <property type="component" value="Chromosome"/>
</dbReference>
<dbReference type="AlphaFoldDB" id="A0A6B9FIA6"/>
<dbReference type="EMBL" id="CP043538">
    <property type="protein sequence ID" value="QGY01506.1"/>
    <property type="molecule type" value="Genomic_DNA"/>
</dbReference>
<dbReference type="RefSeq" id="WP_010683230.1">
    <property type="nucleotide sequence ID" value="NZ_CP043538.1"/>
</dbReference>